<evidence type="ECO:0000313" key="1">
    <source>
        <dbReference type="EMBL" id="NRF69652.1"/>
    </source>
</evidence>
<sequence>MFRSTLPQGAPDLMRVSEFRRYLDDLDRLHGTDAANSRLTSLSPSLMQDLQRFEQRGQHSELLDVLAAGVRHGQPLAIHLQWDDQVLTLTMFPAQKLTHCAVPMTQVLASRLDALQVLQVERATLRAPGDPERALVGDLTRYHPLAPVLWALAMRGAREALLPEIAGQAAYRVAPGVSFDGLDLPAAMARCISRLRRHTCNLREICDWPGIDRGRAQRLLNGIYLQAGLIVSRTHPAATNEGWSGYR</sequence>
<dbReference type="EMBL" id="JABRWJ010000006">
    <property type="protein sequence ID" value="NRF69652.1"/>
    <property type="molecule type" value="Genomic_DNA"/>
</dbReference>
<accession>A0ABX2EM50</accession>
<reference evidence="1 2" key="1">
    <citation type="submission" date="2020-05" db="EMBL/GenBank/DDBJ databases">
        <title>Aquincola sp. isolate from soil.</title>
        <authorList>
            <person name="Han J."/>
            <person name="Kim D.-U."/>
        </authorList>
    </citation>
    <scope>NUCLEOTIDE SEQUENCE [LARGE SCALE GENOMIC DNA]</scope>
    <source>
        <strain evidence="1 2">S2</strain>
    </source>
</reference>
<comment type="caution">
    <text evidence="1">The sequence shown here is derived from an EMBL/GenBank/DDBJ whole genome shotgun (WGS) entry which is preliminary data.</text>
</comment>
<keyword evidence="2" id="KW-1185">Reference proteome</keyword>
<evidence type="ECO:0000313" key="2">
    <source>
        <dbReference type="Proteomes" id="UP000737171"/>
    </source>
</evidence>
<gene>
    <name evidence="1" type="ORF">HLB44_21850</name>
</gene>
<name>A0ABX2EM50_9BURK</name>
<dbReference type="Proteomes" id="UP000737171">
    <property type="component" value="Unassembled WGS sequence"/>
</dbReference>
<protein>
    <submittedName>
        <fullName evidence="1">Uncharacterized protein</fullName>
    </submittedName>
</protein>
<organism evidence="1 2">
    <name type="scientific">Pseudaquabacterium terrae</name>
    <dbReference type="NCBI Taxonomy" id="2732868"/>
    <lineage>
        <taxon>Bacteria</taxon>
        <taxon>Pseudomonadati</taxon>
        <taxon>Pseudomonadota</taxon>
        <taxon>Betaproteobacteria</taxon>
        <taxon>Burkholderiales</taxon>
        <taxon>Sphaerotilaceae</taxon>
        <taxon>Pseudaquabacterium</taxon>
    </lineage>
</organism>
<proteinExistence type="predicted"/>